<dbReference type="Pfam" id="PF14223">
    <property type="entry name" value="Retrotran_gag_2"/>
    <property type="match status" value="1"/>
</dbReference>
<reference evidence="2" key="2">
    <citation type="journal article" date="2020" name="Nat. Commun.">
        <title>Large-scale genome sequencing of mycorrhizal fungi provides insights into the early evolution of symbiotic traits.</title>
        <authorList>
            <person name="Miyauchi S."/>
            <person name="Kiss E."/>
            <person name="Kuo A."/>
            <person name="Drula E."/>
            <person name="Kohler A."/>
            <person name="Sanchez-Garcia M."/>
            <person name="Morin E."/>
            <person name="Andreopoulos B."/>
            <person name="Barry K.W."/>
            <person name="Bonito G."/>
            <person name="Buee M."/>
            <person name="Carver A."/>
            <person name="Chen C."/>
            <person name="Cichocki N."/>
            <person name="Clum A."/>
            <person name="Culley D."/>
            <person name="Crous P.W."/>
            <person name="Fauchery L."/>
            <person name="Girlanda M."/>
            <person name="Hayes R.D."/>
            <person name="Keri Z."/>
            <person name="LaButti K."/>
            <person name="Lipzen A."/>
            <person name="Lombard V."/>
            <person name="Magnuson J."/>
            <person name="Maillard F."/>
            <person name="Murat C."/>
            <person name="Nolan M."/>
            <person name="Ohm R.A."/>
            <person name="Pangilinan J."/>
            <person name="Pereira M.F."/>
            <person name="Perotto S."/>
            <person name="Peter M."/>
            <person name="Pfister S."/>
            <person name="Riley R."/>
            <person name="Sitrit Y."/>
            <person name="Stielow J.B."/>
            <person name="Szollosi G."/>
            <person name="Zifcakova L."/>
            <person name="Stursova M."/>
            <person name="Spatafora J.W."/>
            <person name="Tedersoo L."/>
            <person name="Vaario L.M."/>
            <person name="Yamada A."/>
            <person name="Yan M."/>
            <person name="Wang P."/>
            <person name="Xu J."/>
            <person name="Bruns T."/>
            <person name="Baldrian P."/>
            <person name="Vilgalys R."/>
            <person name="Dunand C."/>
            <person name="Henrissat B."/>
            <person name="Grigoriev I.V."/>
            <person name="Hibbett D."/>
            <person name="Nagy L.G."/>
            <person name="Martin F.M."/>
        </authorList>
    </citation>
    <scope>NUCLEOTIDE SEQUENCE</scope>
    <source>
        <strain evidence="2">Prilba</strain>
    </source>
</reference>
<accession>A0A9P5JUG8</accession>
<feature type="region of interest" description="Disordered" evidence="1">
    <location>
        <begin position="1"/>
        <end position="63"/>
    </location>
</feature>
<dbReference type="AlphaFoldDB" id="A0A9P5JUG8"/>
<feature type="region of interest" description="Disordered" evidence="1">
    <location>
        <begin position="320"/>
        <end position="342"/>
    </location>
</feature>
<sequence>MASTPANPIAPLAPAGTAPSGTLTTGNTAATNTAATTTTTGTGNTTSTGNTTLMIHSSHSASGPGSITILERQIHDSSWPSDLVLDLTKTNWLEWSRCLTLLADRLYVSRYLDGTLSCPDVTAHPVAHQIWTGNDKSLHAFMLERIAPEEYDMASPLGSAHATFDGLRTRHEKLGLHAQINILHKALDVCYKPGTPMQDTSKELRNLHDCITKMGKIDDDKLLTVLIINSLGRYYSTLQSSIHGMTDDANFSAQVAFKRIDTEASLKECRAELGIQSLAVALNTSGNKEKGVEVVCSNCKCLHHTIKFCVRPGSGMAGRTTDKAKAAQRAAAGKPPRLTTGKVTNTANIASTPITIPVATPSTPLSAVLVNINGVSYILTPTLAPITATTTTSHNSNFCNHSGTVLEMEDLVDFEAYLIENGSLRASLNWDKHSKTVDLSNTQAHAASC</sequence>
<name>A0A9P5JUG8_9AGAM</name>
<evidence type="ECO:0000256" key="1">
    <source>
        <dbReference type="SAM" id="MobiDB-lite"/>
    </source>
</evidence>
<dbReference type="OrthoDB" id="2941894at2759"/>
<reference evidence="2" key="1">
    <citation type="submission" date="2019-10" db="EMBL/GenBank/DDBJ databases">
        <authorList>
            <consortium name="DOE Joint Genome Institute"/>
            <person name="Kuo A."/>
            <person name="Miyauchi S."/>
            <person name="Kiss E."/>
            <person name="Drula E."/>
            <person name="Kohler A."/>
            <person name="Sanchez-Garcia M."/>
            <person name="Andreopoulos B."/>
            <person name="Barry K.W."/>
            <person name="Bonito G."/>
            <person name="Buee M."/>
            <person name="Carver A."/>
            <person name="Chen C."/>
            <person name="Cichocki N."/>
            <person name="Clum A."/>
            <person name="Culley D."/>
            <person name="Crous P.W."/>
            <person name="Fauchery L."/>
            <person name="Girlanda M."/>
            <person name="Hayes R."/>
            <person name="Keri Z."/>
            <person name="LaButti K."/>
            <person name="Lipzen A."/>
            <person name="Lombard V."/>
            <person name="Magnuson J."/>
            <person name="Maillard F."/>
            <person name="Morin E."/>
            <person name="Murat C."/>
            <person name="Nolan M."/>
            <person name="Ohm R."/>
            <person name="Pangilinan J."/>
            <person name="Pereira M."/>
            <person name="Perotto S."/>
            <person name="Peter M."/>
            <person name="Riley R."/>
            <person name="Sitrit Y."/>
            <person name="Stielow B."/>
            <person name="Szollosi G."/>
            <person name="Zifcakova L."/>
            <person name="Stursova M."/>
            <person name="Spatafora J.W."/>
            <person name="Tedersoo L."/>
            <person name="Vaario L.-M."/>
            <person name="Yamada A."/>
            <person name="Yan M."/>
            <person name="Wang P."/>
            <person name="Xu J."/>
            <person name="Bruns T."/>
            <person name="Baldrian P."/>
            <person name="Vilgalys R."/>
            <person name="Henrissat B."/>
            <person name="Grigoriev I.V."/>
            <person name="Hibbett D."/>
            <person name="Nagy L.G."/>
            <person name="Martin F.M."/>
        </authorList>
    </citation>
    <scope>NUCLEOTIDE SEQUENCE</scope>
    <source>
        <strain evidence="2">Prilba</strain>
    </source>
</reference>
<comment type="caution">
    <text evidence="2">The sequence shown here is derived from an EMBL/GenBank/DDBJ whole genome shotgun (WGS) entry which is preliminary data.</text>
</comment>
<dbReference type="EMBL" id="WHVB01000073">
    <property type="protein sequence ID" value="KAF8463370.1"/>
    <property type="molecule type" value="Genomic_DNA"/>
</dbReference>
<proteinExistence type="predicted"/>
<keyword evidence="3" id="KW-1185">Reference proteome</keyword>
<gene>
    <name evidence="2" type="ORF">DFH94DRAFT_699574</name>
</gene>
<feature type="compositionally biased region" description="Polar residues" evidence="1">
    <location>
        <begin position="54"/>
        <end position="63"/>
    </location>
</feature>
<organism evidence="2 3">
    <name type="scientific">Russula ochroleuca</name>
    <dbReference type="NCBI Taxonomy" id="152965"/>
    <lineage>
        <taxon>Eukaryota</taxon>
        <taxon>Fungi</taxon>
        <taxon>Dikarya</taxon>
        <taxon>Basidiomycota</taxon>
        <taxon>Agaricomycotina</taxon>
        <taxon>Agaricomycetes</taxon>
        <taxon>Russulales</taxon>
        <taxon>Russulaceae</taxon>
        <taxon>Russula</taxon>
    </lineage>
</organism>
<evidence type="ECO:0000313" key="3">
    <source>
        <dbReference type="Proteomes" id="UP000759537"/>
    </source>
</evidence>
<protein>
    <submittedName>
        <fullName evidence="2">Uncharacterized protein</fullName>
    </submittedName>
</protein>
<feature type="compositionally biased region" description="Low complexity" evidence="1">
    <location>
        <begin position="20"/>
        <end position="53"/>
    </location>
</feature>
<dbReference type="Proteomes" id="UP000759537">
    <property type="component" value="Unassembled WGS sequence"/>
</dbReference>
<evidence type="ECO:0000313" key="2">
    <source>
        <dbReference type="EMBL" id="KAF8463370.1"/>
    </source>
</evidence>